<dbReference type="Pfam" id="PF12385">
    <property type="entry name" value="Peptidase_C70"/>
    <property type="match status" value="1"/>
</dbReference>
<name>A0A3B0XTY2_9ZZZZ</name>
<evidence type="ECO:0000313" key="2">
    <source>
        <dbReference type="EMBL" id="VAW67603.1"/>
    </source>
</evidence>
<organism evidence="2">
    <name type="scientific">hydrothermal vent metagenome</name>
    <dbReference type="NCBI Taxonomy" id="652676"/>
    <lineage>
        <taxon>unclassified sequences</taxon>
        <taxon>metagenomes</taxon>
        <taxon>ecological metagenomes</taxon>
    </lineage>
</organism>
<sequence>MSEYIVVAGDNLSRIAASHGIRHWQNIYLATENEDFSSTRTNPNLIFPGDRIHIPDRETILPMERHPVLVHRNIPLFTQSAETCWRATAAMLYLRRFPDSSEARFNERIGERYRSQESGLLSENWADFYTRVLGMTETIITGPNDLHRLIATRGPVIAAIGSGENAHSMVVAGYNILRGRWLVLDPAAGAMMAFTGVTITAGSAQPSADTSSSATLDSFSTGPTTWENMSRWIGVYDYTIHARVFHY</sequence>
<gene>
    <name evidence="2" type="ORF">MNBD_GAMMA09-1821</name>
</gene>
<dbReference type="InterPro" id="IPR036779">
    <property type="entry name" value="LysM_dom_sf"/>
</dbReference>
<dbReference type="EMBL" id="UOFI01000102">
    <property type="protein sequence ID" value="VAW67603.1"/>
    <property type="molecule type" value="Genomic_DNA"/>
</dbReference>
<dbReference type="InterPro" id="IPR022118">
    <property type="entry name" value="Peptidase_C70_AvrRpt2"/>
</dbReference>
<dbReference type="AlphaFoldDB" id="A0A3B0XTY2"/>
<reference evidence="2" key="1">
    <citation type="submission" date="2018-06" db="EMBL/GenBank/DDBJ databases">
        <authorList>
            <person name="Zhirakovskaya E."/>
        </authorList>
    </citation>
    <scope>NUCLEOTIDE SEQUENCE</scope>
</reference>
<evidence type="ECO:0000259" key="1">
    <source>
        <dbReference type="PROSITE" id="PS51782"/>
    </source>
</evidence>
<dbReference type="PROSITE" id="PS51782">
    <property type="entry name" value="LYSM"/>
    <property type="match status" value="1"/>
</dbReference>
<dbReference type="Pfam" id="PF01476">
    <property type="entry name" value="LysM"/>
    <property type="match status" value="1"/>
</dbReference>
<dbReference type="SMART" id="SM00257">
    <property type="entry name" value="LysM"/>
    <property type="match status" value="1"/>
</dbReference>
<dbReference type="Gene3D" id="3.10.350.10">
    <property type="entry name" value="LysM domain"/>
    <property type="match status" value="1"/>
</dbReference>
<proteinExistence type="predicted"/>
<feature type="domain" description="LysM" evidence="1">
    <location>
        <begin position="2"/>
        <end position="54"/>
    </location>
</feature>
<protein>
    <recommendedName>
        <fullName evidence="1">LysM domain-containing protein</fullName>
    </recommendedName>
</protein>
<dbReference type="CDD" id="cd00118">
    <property type="entry name" value="LysM"/>
    <property type="match status" value="1"/>
</dbReference>
<dbReference type="InterPro" id="IPR018392">
    <property type="entry name" value="LysM"/>
</dbReference>
<accession>A0A3B0XTY2</accession>